<dbReference type="EMBL" id="HG994582">
    <property type="protein sequence ID" value="CAF2905804.1"/>
    <property type="molecule type" value="Genomic_DNA"/>
</dbReference>
<dbReference type="GO" id="GO:0003676">
    <property type="term" value="F:nucleic acid binding"/>
    <property type="evidence" value="ECO:0007669"/>
    <property type="project" value="InterPro"/>
</dbReference>
<reference evidence="1" key="1">
    <citation type="submission" date="2021-02" db="EMBL/GenBank/DDBJ databases">
        <authorList>
            <person name="Bekaert M."/>
        </authorList>
    </citation>
    <scope>NUCLEOTIDE SEQUENCE</scope>
    <source>
        <strain evidence="1">IoA-00</strain>
    </source>
</reference>
<organism evidence="1 2">
    <name type="scientific">Lepeophtheirus salmonis</name>
    <name type="common">Salmon louse</name>
    <name type="synonym">Caligus salmonis</name>
    <dbReference type="NCBI Taxonomy" id="72036"/>
    <lineage>
        <taxon>Eukaryota</taxon>
        <taxon>Metazoa</taxon>
        <taxon>Ecdysozoa</taxon>
        <taxon>Arthropoda</taxon>
        <taxon>Crustacea</taxon>
        <taxon>Multicrustacea</taxon>
        <taxon>Hexanauplia</taxon>
        <taxon>Copepoda</taxon>
        <taxon>Siphonostomatoida</taxon>
        <taxon>Caligidae</taxon>
        <taxon>Lepeophtheirus</taxon>
    </lineage>
</organism>
<dbReference type="AlphaFoldDB" id="A0A7R8CRI8"/>
<gene>
    <name evidence="1" type="ORF">LSAA_6974</name>
</gene>
<evidence type="ECO:0000313" key="1">
    <source>
        <dbReference type="EMBL" id="CAF2905804.1"/>
    </source>
</evidence>
<keyword evidence="2" id="KW-1185">Reference proteome</keyword>
<protein>
    <submittedName>
        <fullName evidence="1">(salmon louse) hypothetical protein</fullName>
    </submittedName>
</protein>
<dbReference type="PROSITE" id="PS50158">
    <property type="entry name" value="ZF_CCHC"/>
    <property type="match status" value="1"/>
</dbReference>
<dbReference type="Proteomes" id="UP000675881">
    <property type="component" value="Chromosome 3"/>
</dbReference>
<accession>A0A7R8CRI8</accession>
<dbReference type="InterPro" id="IPR001878">
    <property type="entry name" value="Znf_CCHC"/>
</dbReference>
<sequence>MRSKPNILHSKLGASAPSEREVLYMEEGQGAILPCFSSGSPPPFTRIQELDERVCSEMEQFPKFYAEFNTDGNQDLYIQQLQEIRELQKKHGNIIKASGNIRSVMSKLVHSFVGLNQDKNYVNDLHHFHDEVITIQRALKAKDTDLEELNVSRFVIPLLESKVSGLLRDRWERFVSEIQDHDLFSIEKFLLNVQILAKVAKLCPNNCMEQDSLDGCMLFKRETYNARQLQVKNLDVCFNCLKMGHRLNECLSINLSQKCNGRHHTLHHRTENETELVPSISKSNIAHISTIIARTYIVSNDRSEEVCVLFNPRSQVSLATLSVG</sequence>
<dbReference type="GO" id="GO:0008270">
    <property type="term" value="F:zinc ion binding"/>
    <property type="evidence" value="ECO:0007669"/>
    <property type="project" value="InterPro"/>
</dbReference>
<evidence type="ECO:0000313" key="2">
    <source>
        <dbReference type="Proteomes" id="UP000675881"/>
    </source>
</evidence>
<proteinExistence type="predicted"/>
<name>A0A7R8CRI8_LEPSM</name>